<evidence type="ECO:0000313" key="3">
    <source>
        <dbReference type="Proteomes" id="UP000301309"/>
    </source>
</evidence>
<proteinExistence type="predicted"/>
<sequence length="151" mass="15353">MTTLDTVATETPAAWAMSAKVVRLGFGRIGSSQLYVHRCGEPPVGAATMVEPVNRTATWHGARPGRCRRPLDPGTSDDPRAFAPDSSRAPGEVGLPDRPGPTARTAGDSGAAPPTAELSDRAHPHPAGRATIRSGERSGPASGVPGSAGAA</sequence>
<accession>A0A4D4KKY4</accession>
<comment type="caution">
    <text evidence="2">The sequence shown here is derived from an EMBL/GenBank/DDBJ whole genome shotgun (WGS) entry which is preliminary data.</text>
</comment>
<dbReference type="Proteomes" id="UP000301309">
    <property type="component" value="Unassembled WGS sequence"/>
</dbReference>
<evidence type="ECO:0000256" key="1">
    <source>
        <dbReference type="SAM" id="MobiDB-lite"/>
    </source>
</evidence>
<dbReference type="EMBL" id="BJHW01000001">
    <property type="protein sequence ID" value="GDY49801.1"/>
    <property type="molecule type" value="Genomic_DNA"/>
</dbReference>
<feature type="region of interest" description="Disordered" evidence="1">
    <location>
        <begin position="56"/>
        <end position="151"/>
    </location>
</feature>
<protein>
    <submittedName>
        <fullName evidence="2">Uncharacterized protein</fullName>
    </submittedName>
</protein>
<dbReference type="AlphaFoldDB" id="A0A4D4KKY4"/>
<reference evidence="2 3" key="1">
    <citation type="journal article" date="2020" name="Int. J. Syst. Evol. Microbiol.">
        <title>Reclassification of Streptomyces castelarensis and Streptomyces sporoclivatus as later heterotypic synonyms of Streptomyces antimycoticus.</title>
        <authorList>
            <person name="Komaki H."/>
            <person name="Tamura T."/>
        </authorList>
    </citation>
    <scope>NUCLEOTIDE SEQUENCE [LARGE SCALE GENOMIC DNA]</scope>
    <source>
        <strain evidence="2 3">NBRC 13459</strain>
    </source>
</reference>
<feature type="compositionally biased region" description="Low complexity" evidence="1">
    <location>
        <begin position="138"/>
        <end position="151"/>
    </location>
</feature>
<gene>
    <name evidence="2" type="ORF">SVIO_004240</name>
</gene>
<evidence type="ECO:0000313" key="2">
    <source>
        <dbReference type="EMBL" id="GDY49801.1"/>
    </source>
</evidence>
<keyword evidence="3" id="KW-1185">Reference proteome</keyword>
<organism evidence="2 3">
    <name type="scientific">Streptomyces violaceusniger</name>
    <dbReference type="NCBI Taxonomy" id="68280"/>
    <lineage>
        <taxon>Bacteria</taxon>
        <taxon>Bacillati</taxon>
        <taxon>Actinomycetota</taxon>
        <taxon>Actinomycetes</taxon>
        <taxon>Kitasatosporales</taxon>
        <taxon>Streptomycetaceae</taxon>
        <taxon>Streptomyces</taxon>
        <taxon>Streptomyces violaceusniger group</taxon>
    </lineage>
</organism>
<name>A0A4D4KKY4_STRVO</name>